<keyword evidence="7" id="KW-0472">Membrane</keyword>
<dbReference type="PANTHER" id="PTHR43390">
    <property type="entry name" value="SIGNAL PEPTIDASE I"/>
    <property type="match status" value="1"/>
</dbReference>
<accession>A0A0G0ZDK6</accession>
<evidence type="ECO:0000256" key="1">
    <source>
        <dbReference type="ARBA" id="ARBA00000677"/>
    </source>
</evidence>
<dbReference type="InterPro" id="IPR036286">
    <property type="entry name" value="LexA/Signal_pep-like_sf"/>
</dbReference>
<dbReference type="CDD" id="cd06530">
    <property type="entry name" value="S26_SPase_I"/>
    <property type="match status" value="1"/>
</dbReference>
<gene>
    <name evidence="10" type="ORF">UV09_C0013G0007</name>
</gene>
<sequence>MNKPHVVINTDDRKPQSDVTVNDYVEKEVEDDSKQEFFLVKIFRSGINFVFDFLETIVVALSVFVVIYLFIVQPHEVKGSSMEPTFQNNEYIITDKISYRFGKPNRGDVVIFKAPVNPDVDYIKRIIGLPGETVMVQSGRIYIDGKMLNEPYLEDLTPIFPGGFIKEGVVVSIPENHYFVMGDNRPHSSDSREFGPIEKKLIIGRAVFRYWPINNLGLIPGANYRY</sequence>
<keyword evidence="5 7" id="KW-0378">Hydrolase</keyword>
<dbReference type="EC" id="3.4.21.89" evidence="3 7"/>
<dbReference type="EMBL" id="LCDD01000013">
    <property type="protein sequence ID" value="KKS46774.1"/>
    <property type="molecule type" value="Genomic_DNA"/>
</dbReference>
<evidence type="ECO:0000256" key="5">
    <source>
        <dbReference type="ARBA" id="ARBA00022801"/>
    </source>
</evidence>
<feature type="transmembrane region" description="Helical" evidence="7">
    <location>
        <begin position="49"/>
        <end position="71"/>
    </location>
</feature>
<dbReference type="Proteomes" id="UP000034320">
    <property type="component" value="Unassembled WGS sequence"/>
</dbReference>
<name>A0A0G0ZDK6_9BACT</name>
<comment type="catalytic activity">
    <reaction evidence="1 7">
        <text>Cleavage of hydrophobic, N-terminal signal or leader sequences from secreted and periplasmic proteins.</text>
        <dbReference type="EC" id="3.4.21.89"/>
    </reaction>
</comment>
<dbReference type="PROSITE" id="PS00501">
    <property type="entry name" value="SPASE_I_1"/>
    <property type="match status" value="1"/>
</dbReference>
<dbReference type="NCBIfam" id="TIGR02227">
    <property type="entry name" value="sigpep_I_bact"/>
    <property type="match status" value="1"/>
</dbReference>
<dbReference type="PROSITE" id="PS00760">
    <property type="entry name" value="SPASE_I_2"/>
    <property type="match status" value="1"/>
</dbReference>
<feature type="active site" evidence="6">
    <location>
        <position position="124"/>
    </location>
</feature>
<evidence type="ECO:0000256" key="8">
    <source>
        <dbReference type="RuleBase" id="RU362042"/>
    </source>
</evidence>
<protein>
    <recommendedName>
        <fullName evidence="3 7">Signal peptidase I</fullName>
        <ecNumber evidence="3 7">3.4.21.89</ecNumber>
    </recommendedName>
</protein>
<feature type="domain" description="Peptidase S26" evidence="9">
    <location>
        <begin position="52"/>
        <end position="211"/>
    </location>
</feature>
<dbReference type="AlphaFoldDB" id="A0A0G0ZDK6"/>
<dbReference type="PROSITE" id="PS00761">
    <property type="entry name" value="SPASE_I_3"/>
    <property type="match status" value="1"/>
</dbReference>
<dbReference type="Pfam" id="PF10502">
    <property type="entry name" value="Peptidase_S26"/>
    <property type="match status" value="1"/>
</dbReference>
<dbReference type="GO" id="GO:0009003">
    <property type="term" value="F:signal peptidase activity"/>
    <property type="evidence" value="ECO:0007669"/>
    <property type="project" value="UniProtKB-EC"/>
</dbReference>
<evidence type="ECO:0000256" key="7">
    <source>
        <dbReference type="RuleBase" id="RU003993"/>
    </source>
</evidence>
<dbReference type="InterPro" id="IPR019756">
    <property type="entry name" value="Pept_S26A_signal_pept_1_Ser-AS"/>
</dbReference>
<dbReference type="InterPro" id="IPR000223">
    <property type="entry name" value="Pept_S26A_signal_pept_1"/>
</dbReference>
<evidence type="ECO:0000256" key="3">
    <source>
        <dbReference type="ARBA" id="ARBA00013208"/>
    </source>
</evidence>
<comment type="subcellular location">
    <subcellularLocation>
        <location evidence="8">Membrane</location>
        <topology evidence="8">Single-pass type II membrane protein</topology>
    </subcellularLocation>
</comment>
<dbReference type="InterPro" id="IPR019533">
    <property type="entry name" value="Peptidase_S26"/>
</dbReference>
<evidence type="ECO:0000256" key="6">
    <source>
        <dbReference type="PIRSR" id="PIRSR600223-1"/>
    </source>
</evidence>
<dbReference type="PATRIC" id="fig|1618442.3.peg.610"/>
<evidence type="ECO:0000256" key="2">
    <source>
        <dbReference type="ARBA" id="ARBA00009370"/>
    </source>
</evidence>
<comment type="similarity">
    <text evidence="2 8">Belongs to the peptidase S26 family.</text>
</comment>
<evidence type="ECO:0000313" key="10">
    <source>
        <dbReference type="EMBL" id="KKS46774.1"/>
    </source>
</evidence>
<evidence type="ECO:0000313" key="11">
    <source>
        <dbReference type="Proteomes" id="UP000034320"/>
    </source>
</evidence>
<dbReference type="GO" id="GO:0016020">
    <property type="term" value="C:membrane"/>
    <property type="evidence" value="ECO:0007669"/>
    <property type="project" value="UniProtKB-SubCell"/>
</dbReference>
<proteinExistence type="inferred from homology"/>
<feature type="active site" evidence="6">
    <location>
        <position position="81"/>
    </location>
</feature>
<dbReference type="InterPro" id="IPR019758">
    <property type="entry name" value="Pept_S26A_signal_pept_1_CS"/>
</dbReference>
<reference evidence="10 11" key="1">
    <citation type="journal article" date="2015" name="Nature">
        <title>rRNA introns, odd ribosomes, and small enigmatic genomes across a large radiation of phyla.</title>
        <authorList>
            <person name="Brown C.T."/>
            <person name="Hug L.A."/>
            <person name="Thomas B.C."/>
            <person name="Sharon I."/>
            <person name="Castelle C.J."/>
            <person name="Singh A."/>
            <person name="Wilkins M.J."/>
            <person name="Williams K.H."/>
            <person name="Banfield J.F."/>
        </authorList>
    </citation>
    <scope>NUCLEOTIDE SEQUENCE [LARGE SCALE GENOMIC DNA]</scope>
</reference>
<dbReference type="PANTHER" id="PTHR43390:SF1">
    <property type="entry name" value="CHLOROPLAST PROCESSING PEPTIDASE"/>
    <property type="match status" value="1"/>
</dbReference>
<dbReference type="GO" id="GO:0004252">
    <property type="term" value="F:serine-type endopeptidase activity"/>
    <property type="evidence" value="ECO:0007669"/>
    <property type="project" value="InterPro"/>
</dbReference>
<evidence type="ECO:0000256" key="4">
    <source>
        <dbReference type="ARBA" id="ARBA00022670"/>
    </source>
</evidence>
<keyword evidence="7" id="KW-1133">Transmembrane helix</keyword>
<keyword evidence="7" id="KW-0812">Transmembrane</keyword>
<dbReference type="Gene3D" id="2.10.109.10">
    <property type="entry name" value="Umud Fragment, subunit A"/>
    <property type="match status" value="1"/>
</dbReference>
<dbReference type="PRINTS" id="PR00727">
    <property type="entry name" value="LEADERPTASE"/>
</dbReference>
<evidence type="ECO:0000259" key="9">
    <source>
        <dbReference type="Pfam" id="PF10502"/>
    </source>
</evidence>
<keyword evidence="4 7" id="KW-0645">Protease</keyword>
<comment type="caution">
    <text evidence="10">The sequence shown here is derived from an EMBL/GenBank/DDBJ whole genome shotgun (WGS) entry which is preliminary data.</text>
</comment>
<dbReference type="SUPFAM" id="SSF51306">
    <property type="entry name" value="LexA/Signal peptidase"/>
    <property type="match status" value="1"/>
</dbReference>
<organism evidence="10 11">
    <name type="scientific">Candidatus Gottesmanbacteria bacterium GW2011_GWA2_42_18</name>
    <dbReference type="NCBI Taxonomy" id="1618442"/>
    <lineage>
        <taxon>Bacteria</taxon>
        <taxon>Candidatus Gottesmaniibacteriota</taxon>
    </lineage>
</organism>
<dbReference type="InterPro" id="IPR019757">
    <property type="entry name" value="Pept_S26A_signal_pept_1_Lys-AS"/>
</dbReference>
<dbReference type="GO" id="GO:0006465">
    <property type="term" value="P:signal peptide processing"/>
    <property type="evidence" value="ECO:0007669"/>
    <property type="project" value="InterPro"/>
</dbReference>